<name>A0A9X9F7E5_BACCE</name>
<feature type="non-terminal residue" evidence="1">
    <location>
        <position position="1"/>
    </location>
</feature>
<reference evidence="1 2" key="1">
    <citation type="journal article" date="2019" name="Environ. Microbiol.">
        <title>An active ?-lactamase is a part of an orchestrated cell wall stress resistance network of Bacillus subtilis and related rhizosphere species.</title>
        <authorList>
            <person name="Bucher T."/>
            <person name="Keren-Paz A."/>
            <person name="Hausser J."/>
            <person name="Olender T."/>
            <person name="Cytryn E."/>
            <person name="Kolodkin-Gal I."/>
        </authorList>
    </citation>
    <scope>NUCLEOTIDE SEQUENCE [LARGE SCALE GENOMIC DNA]</scope>
    <source>
        <strain evidence="1 2">I32</strain>
    </source>
</reference>
<evidence type="ECO:0000313" key="1">
    <source>
        <dbReference type="EMBL" id="TKJ05166.1"/>
    </source>
</evidence>
<dbReference type="EMBL" id="SZOH01000549">
    <property type="protein sequence ID" value="TKJ05166.1"/>
    <property type="molecule type" value="Genomic_DNA"/>
</dbReference>
<evidence type="ECO:0000313" key="2">
    <source>
        <dbReference type="Proteomes" id="UP000308444"/>
    </source>
</evidence>
<organism evidence="1 2">
    <name type="scientific">Bacillus cereus</name>
    <dbReference type="NCBI Taxonomy" id="1396"/>
    <lineage>
        <taxon>Bacteria</taxon>
        <taxon>Bacillati</taxon>
        <taxon>Bacillota</taxon>
        <taxon>Bacilli</taxon>
        <taxon>Bacillales</taxon>
        <taxon>Bacillaceae</taxon>
        <taxon>Bacillus</taxon>
        <taxon>Bacillus cereus group</taxon>
    </lineage>
</organism>
<sequence length="27" mass="3507">CFRMVSIHYKWHLPHRRIETKERSMHK</sequence>
<accession>A0A9X9F7E5</accession>
<protein>
    <submittedName>
        <fullName evidence="1">Trimeric intracellular cation channel family protein</fullName>
    </submittedName>
</protein>
<gene>
    <name evidence="1" type="ORF">FC695_09505</name>
</gene>
<comment type="caution">
    <text evidence="1">The sequence shown here is derived from an EMBL/GenBank/DDBJ whole genome shotgun (WGS) entry which is preliminary data.</text>
</comment>
<proteinExistence type="predicted"/>
<dbReference type="AlphaFoldDB" id="A0A9X9F7E5"/>
<dbReference type="Proteomes" id="UP000308444">
    <property type="component" value="Unassembled WGS sequence"/>
</dbReference>